<dbReference type="PANTHER" id="PTHR15665:SF1">
    <property type="entry name" value="PROTEIN ASTEROID HOMOLOG 1"/>
    <property type="match status" value="1"/>
</dbReference>
<dbReference type="InterPro" id="IPR029060">
    <property type="entry name" value="PIN-like_dom_sf"/>
</dbReference>
<feature type="region of interest" description="Disordered" evidence="2">
    <location>
        <begin position="640"/>
        <end position="665"/>
    </location>
</feature>
<evidence type="ECO:0000256" key="2">
    <source>
        <dbReference type="SAM" id="MobiDB-lite"/>
    </source>
</evidence>
<evidence type="ECO:0000259" key="3">
    <source>
        <dbReference type="Pfam" id="PF12813"/>
    </source>
</evidence>
<keyword evidence="5" id="KW-1185">Reference proteome</keyword>
<comment type="similarity">
    <text evidence="1">Belongs to the asteroid family.</text>
</comment>
<dbReference type="Gene3D" id="3.40.50.1010">
    <property type="entry name" value="5'-nuclease"/>
    <property type="match status" value="1"/>
</dbReference>
<name>A0AAD5EBA1_UMBRA</name>
<reference evidence="4" key="2">
    <citation type="journal article" date="2022" name="Proc. Natl. Acad. Sci. U.S.A.">
        <title>Diploid-dominant life cycles characterize the early evolution of Fungi.</title>
        <authorList>
            <person name="Amses K.R."/>
            <person name="Simmons D.R."/>
            <person name="Longcore J.E."/>
            <person name="Mondo S.J."/>
            <person name="Seto K."/>
            <person name="Jeronimo G.H."/>
            <person name="Bonds A.E."/>
            <person name="Quandt C.A."/>
            <person name="Davis W.J."/>
            <person name="Chang Y."/>
            <person name="Federici B.A."/>
            <person name="Kuo A."/>
            <person name="LaButti K."/>
            <person name="Pangilinan J."/>
            <person name="Andreopoulos W."/>
            <person name="Tritt A."/>
            <person name="Riley R."/>
            <person name="Hundley H."/>
            <person name="Johnson J."/>
            <person name="Lipzen A."/>
            <person name="Barry K."/>
            <person name="Lang B.F."/>
            <person name="Cuomo C.A."/>
            <person name="Buchler N.E."/>
            <person name="Grigoriev I.V."/>
            <person name="Spatafora J.W."/>
            <person name="Stajich J.E."/>
            <person name="James T.Y."/>
        </authorList>
    </citation>
    <scope>NUCLEOTIDE SEQUENCE</scope>
    <source>
        <strain evidence="4">AG</strain>
    </source>
</reference>
<dbReference type="EMBL" id="MU620914">
    <property type="protein sequence ID" value="KAI8580222.1"/>
    <property type="molecule type" value="Genomic_DNA"/>
</dbReference>
<dbReference type="PANTHER" id="PTHR15665">
    <property type="entry name" value="ASTEROID PROTEIN"/>
    <property type="match status" value="1"/>
</dbReference>
<proteinExistence type="inferred from homology"/>
<dbReference type="AlphaFoldDB" id="A0AAD5EBA1"/>
<dbReference type="InterPro" id="IPR039436">
    <property type="entry name" value="Asteroid_dom"/>
</dbReference>
<reference evidence="4" key="1">
    <citation type="submission" date="2021-06" db="EMBL/GenBank/DDBJ databases">
        <authorList>
            <consortium name="DOE Joint Genome Institute"/>
            <person name="Mondo S.J."/>
            <person name="Amses K.R."/>
            <person name="Simmons D.R."/>
            <person name="Longcore J.E."/>
            <person name="Seto K."/>
            <person name="Alves G.H."/>
            <person name="Bonds A.E."/>
            <person name="Quandt C.A."/>
            <person name="Davis W.J."/>
            <person name="Chang Y."/>
            <person name="Letcher P.M."/>
            <person name="Powell M.J."/>
            <person name="Kuo A."/>
            <person name="Labutti K."/>
            <person name="Pangilinan J."/>
            <person name="Andreopoulos W."/>
            <person name="Tritt A."/>
            <person name="Riley R."/>
            <person name="Hundley H."/>
            <person name="Johnson J."/>
            <person name="Lipzen A."/>
            <person name="Barry K."/>
            <person name="Berbee M.L."/>
            <person name="Buchler N.E."/>
            <person name="Grigoriev I.V."/>
            <person name="Spatafora J.W."/>
            <person name="Stajich J.E."/>
            <person name="James T.Y."/>
        </authorList>
    </citation>
    <scope>NUCLEOTIDE SEQUENCE</scope>
    <source>
        <strain evidence="4">AG</strain>
    </source>
</reference>
<dbReference type="GeneID" id="75913995"/>
<dbReference type="Proteomes" id="UP001206595">
    <property type="component" value="Unassembled WGS sequence"/>
</dbReference>
<feature type="compositionally biased region" description="Basic and acidic residues" evidence="2">
    <location>
        <begin position="640"/>
        <end position="650"/>
    </location>
</feature>
<evidence type="ECO:0000256" key="1">
    <source>
        <dbReference type="ARBA" id="ARBA00007398"/>
    </source>
</evidence>
<gene>
    <name evidence="4" type="ORF">K450DRAFT_238725</name>
</gene>
<feature type="domain" description="Asteroid" evidence="3">
    <location>
        <begin position="155"/>
        <end position="231"/>
    </location>
</feature>
<dbReference type="RefSeq" id="XP_051445226.1">
    <property type="nucleotide sequence ID" value="XM_051588650.1"/>
</dbReference>
<accession>A0AAD5EBA1</accession>
<protein>
    <recommendedName>
        <fullName evidence="3">Asteroid domain-containing protein</fullName>
    </recommendedName>
</protein>
<dbReference type="Pfam" id="PF12813">
    <property type="entry name" value="XPG_I_2"/>
    <property type="match status" value="1"/>
</dbReference>
<comment type="caution">
    <text evidence="4">The sequence shown here is derived from an EMBL/GenBank/DDBJ whole genome shotgun (WGS) entry which is preliminary data.</text>
</comment>
<evidence type="ECO:0000313" key="4">
    <source>
        <dbReference type="EMBL" id="KAI8580222.1"/>
    </source>
</evidence>
<organism evidence="4 5">
    <name type="scientific">Umbelopsis ramanniana AG</name>
    <dbReference type="NCBI Taxonomy" id="1314678"/>
    <lineage>
        <taxon>Eukaryota</taxon>
        <taxon>Fungi</taxon>
        <taxon>Fungi incertae sedis</taxon>
        <taxon>Mucoromycota</taxon>
        <taxon>Mucoromycotina</taxon>
        <taxon>Umbelopsidomycetes</taxon>
        <taxon>Umbelopsidales</taxon>
        <taxon>Umbelopsidaceae</taxon>
        <taxon>Umbelopsis</taxon>
    </lineage>
</organism>
<dbReference type="InterPro" id="IPR026832">
    <property type="entry name" value="Asteroid"/>
</dbReference>
<dbReference type="SUPFAM" id="SSF88723">
    <property type="entry name" value="PIN domain-like"/>
    <property type="match status" value="1"/>
</dbReference>
<evidence type="ECO:0000313" key="5">
    <source>
        <dbReference type="Proteomes" id="UP001206595"/>
    </source>
</evidence>
<sequence length="679" mass="76324">MGVRGLASYIRSQPALGNRVDVKSGADLKTKFFIDGNAYVHHLYMTSDLDWIHGGQYTEFADLFVSHLKQMQAAGIDLKIYFDGPLHDRKEQTRFLRHRGNIDRIHNVLKNMTWLAQNAKSPRANRSTSVSQQLFVMPLLALDACVHAIRHNSIDFEFCDDEADGEIARQARENGGFVISRDSDFFVYNLGTAGYVPLDTLTINSDGLTALAYRSNKIASHFGLEPKYMPVFASILGNDYLPADLFTSSIKAEYNLGGKIPKNWFKRTAAYINHHAEDASSIDQLLSQIIESISNLPEDLTAHQVLEALHESIRQYDPDSEISFTPSSPCEHVQIQEAIWNTIHEQYRNGKYCYKIMDVVMRDRNFWCTPFIEDLDRESSWVISRQLRQWMYSIVLGSSSSSEPFVPLEITEYIRHANHLGNDIVKTVSLSELGSIAQIPSLSQSTLSSPDIALKLYLQLHHCEINHLDRSLHPTILSIIAILRYLIHHAAMSIGANKVVHKFSNHEIVAIIISTVVSLSPTLWPSQPPPSSTPSSSLPTRRGLQIAAQLQTTLLSSYLLAQALNLGEHLFPPPTLAQYFNGQSLHHYLRNAKGGATIERMVGKQSLEISSMCYKVLELVMAGWNEDEVNIVFQYADDGNGRKKSQDRGKKGSSNKKKQKVTESSTDNMFNVLSSGCRW</sequence>